<dbReference type="RefSeq" id="WP_074640547.1">
    <property type="nucleotide sequence ID" value="NZ_FOFU01000001.1"/>
</dbReference>
<gene>
    <name evidence="3" type="ORF">SAMN04487977_101480</name>
</gene>
<dbReference type="EMBL" id="FOFU01000001">
    <property type="protein sequence ID" value="SEP80588.1"/>
    <property type="molecule type" value="Genomic_DNA"/>
</dbReference>
<dbReference type="Gene3D" id="3.30.420.280">
    <property type="match status" value="1"/>
</dbReference>
<evidence type="ECO:0000259" key="1">
    <source>
        <dbReference type="Pfam" id="PF04466"/>
    </source>
</evidence>
<dbReference type="OrthoDB" id="9768556at2"/>
<dbReference type="PANTHER" id="PTHR39184:SF1">
    <property type="entry name" value="PBSX PHAGE TERMINASE LARGE SUBUNIT"/>
    <property type="match status" value="1"/>
</dbReference>
<protein>
    <submittedName>
        <fullName evidence="3">Phage terminase large subunit</fullName>
    </submittedName>
</protein>
<dbReference type="InterPro" id="IPR027417">
    <property type="entry name" value="P-loop_NTPase"/>
</dbReference>
<dbReference type="AlphaFoldDB" id="A0A1H9AXB3"/>
<dbReference type="InterPro" id="IPR035412">
    <property type="entry name" value="Terminase_L_N"/>
</dbReference>
<name>A0A1H9AXB3_9SPIR</name>
<sequence length="427" mass="49484">MENERRVVKLSDVVGGGYDEFWNFKGRYRVVKGSRGSKKSCTTALWYIYKMMEFYHKYGLKPNVLVIRKHVYLNKQSTRAQLIWAMEQLGVRHLWKVMKGSYTLTYKPSGQKIYFRGMDDVMGITSIVADEGQLCWVWFEEAYQVNSEADFNKIDMSIRGELPAPLFKQITLTFNPWSDRHWLKKRFFDFKHDDILALTTNYKCNEFLGDDDRALFELMKTQNPRRYRIEGLGDWGVADGLVYDNWEVKEFNIQEVLRQPIKFVSCNGMDFGYNDPTAFVGAYCDTFNKIIYIYYEFYAVTMENSAIARELIAAGFRNAMISGDSEDPRTINELKKLGLVGLHGCRKGSGSVLGGIQKLQDYHIVIHSKNCPNTIEAFSNYCWKRDSKTDCVTNNPEHAFSHIPDALRYGCEDLDRVRMSQGRVIGI</sequence>
<dbReference type="InterPro" id="IPR006437">
    <property type="entry name" value="Phage_terminase_lsu"/>
</dbReference>
<feature type="domain" description="Phage terminase large subunit C-terminal" evidence="2">
    <location>
        <begin position="270"/>
        <end position="412"/>
    </location>
</feature>
<reference evidence="3 4" key="1">
    <citation type="submission" date="2016-10" db="EMBL/GenBank/DDBJ databases">
        <authorList>
            <person name="de Groot N.N."/>
        </authorList>
    </citation>
    <scope>NUCLEOTIDE SEQUENCE [LARGE SCALE GENOMIC DNA]</scope>
    <source>
        <strain evidence="3 4">B25</strain>
    </source>
</reference>
<dbReference type="NCBIfam" id="TIGR01547">
    <property type="entry name" value="phage_term_2"/>
    <property type="match status" value="1"/>
</dbReference>
<dbReference type="PANTHER" id="PTHR39184">
    <property type="match status" value="1"/>
</dbReference>
<accession>A0A1H9AXB3</accession>
<keyword evidence="4" id="KW-1185">Reference proteome</keyword>
<dbReference type="InterPro" id="IPR052380">
    <property type="entry name" value="Viral_DNA_packaging_terminase"/>
</dbReference>
<dbReference type="Gene3D" id="3.40.50.300">
    <property type="entry name" value="P-loop containing nucleotide triphosphate hydrolases"/>
    <property type="match status" value="1"/>
</dbReference>
<dbReference type="Proteomes" id="UP000182360">
    <property type="component" value="Unassembled WGS sequence"/>
</dbReference>
<evidence type="ECO:0000313" key="4">
    <source>
        <dbReference type="Proteomes" id="UP000182360"/>
    </source>
</evidence>
<organism evidence="3 4">
    <name type="scientific">Treponema bryantii</name>
    <dbReference type="NCBI Taxonomy" id="163"/>
    <lineage>
        <taxon>Bacteria</taxon>
        <taxon>Pseudomonadati</taxon>
        <taxon>Spirochaetota</taxon>
        <taxon>Spirochaetia</taxon>
        <taxon>Spirochaetales</taxon>
        <taxon>Treponemataceae</taxon>
        <taxon>Treponema</taxon>
    </lineage>
</organism>
<dbReference type="InterPro" id="IPR035413">
    <property type="entry name" value="Terminase_L_C"/>
</dbReference>
<evidence type="ECO:0000259" key="2">
    <source>
        <dbReference type="Pfam" id="PF17288"/>
    </source>
</evidence>
<dbReference type="Pfam" id="PF04466">
    <property type="entry name" value="Terminase_3"/>
    <property type="match status" value="1"/>
</dbReference>
<dbReference type="Pfam" id="PF17288">
    <property type="entry name" value="Terminase_3C"/>
    <property type="match status" value="1"/>
</dbReference>
<evidence type="ECO:0000313" key="3">
    <source>
        <dbReference type="EMBL" id="SEP80588.1"/>
    </source>
</evidence>
<feature type="domain" description="Phage terminase large subunit N-terminal" evidence="1">
    <location>
        <begin position="27"/>
        <end position="233"/>
    </location>
</feature>
<proteinExistence type="predicted"/>